<dbReference type="STRING" id="46223.SAMN05421852_11138"/>
<accession>A0A1I3RU72</accession>
<dbReference type="Pfam" id="PF01944">
    <property type="entry name" value="SpoIIM"/>
    <property type="match status" value="1"/>
</dbReference>
<feature type="transmembrane region" description="Helical" evidence="1">
    <location>
        <begin position="214"/>
        <end position="238"/>
    </location>
</feature>
<dbReference type="PANTHER" id="PTHR35337:SF1">
    <property type="entry name" value="SLR1478 PROTEIN"/>
    <property type="match status" value="1"/>
</dbReference>
<feature type="transmembrane region" description="Helical" evidence="1">
    <location>
        <begin position="288"/>
        <end position="306"/>
    </location>
</feature>
<evidence type="ECO:0000313" key="3">
    <source>
        <dbReference type="Proteomes" id="UP000199545"/>
    </source>
</evidence>
<dbReference type="AlphaFoldDB" id="A0A1I3RU72"/>
<organism evidence="2 3">
    <name type="scientific">Thermoflavimicrobium dichotomicum</name>
    <dbReference type="NCBI Taxonomy" id="46223"/>
    <lineage>
        <taxon>Bacteria</taxon>
        <taxon>Bacillati</taxon>
        <taxon>Bacillota</taxon>
        <taxon>Bacilli</taxon>
        <taxon>Bacillales</taxon>
        <taxon>Thermoactinomycetaceae</taxon>
        <taxon>Thermoflavimicrobium</taxon>
    </lineage>
</organism>
<reference evidence="2 3" key="1">
    <citation type="submission" date="2016-10" db="EMBL/GenBank/DDBJ databases">
        <authorList>
            <person name="de Groot N.N."/>
        </authorList>
    </citation>
    <scope>NUCLEOTIDE SEQUENCE [LARGE SCALE GENOMIC DNA]</scope>
    <source>
        <strain evidence="2 3">DSM 44778</strain>
    </source>
</reference>
<dbReference type="EMBL" id="FORR01000011">
    <property type="protein sequence ID" value="SFJ50104.1"/>
    <property type="molecule type" value="Genomic_DNA"/>
</dbReference>
<feature type="transmembrane region" description="Helical" evidence="1">
    <location>
        <begin position="169"/>
        <end position="202"/>
    </location>
</feature>
<dbReference type="Proteomes" id="UP000199545">
    <property type="component" value="Unassembled WGS sequence"/>
</dbReference>
<keyword evidence="3" id="KW-1185">Reference proteome</keyword>
<dbReference type="OrthoDB" id="9800053at2"/>
<feature type="transmembrane region" description="Helical" evidence="1">
    <location>
        <begin position="103"/>
        <end position="125"/>
    </location>
</feature>
<dbReference type="InterPro" id="IPR002798">
    <property type="entry name" value="SpoIIM-like"/>
</dbReference>
<feature type="transmembrane region" description="Helical" evidence="1">
    <location>
        <begin position="258"/>
        <end position="276"/>
    </location>
</feature>
<name>A0A1I3RU72_9BACL</name>
<keyword evidence="1" id="KW-0472">Membrane</keyword>
<proteinExistence type="predicted"/>
<dbReference type="PANTHER" id="PTHR35337">
    <property type="entry name" value="SLR1478 PROTEIN"/>
    <property type="match status" value="1"/>
</dbReference>
<evidence type="ECO:0000256" key="1">
    <source>
        <dbReference type="SAM" id="Phobius"/>
    </source>
</evidence>
<evidence type="ECO:0000313" key="2">
    <source>
        <dbReference type="EMBL" id="SFJ50104.1"/>
    </source>
</evidence>
<sequence length="321" mass="36414">MNLGKFIKEHQSTWARLEHLLQQISDSKPNKAQIDKLGSVYRLVSAHLAYAQTYFPQHEITDYLKHLVIRTHNIIYGVAKKSYWKPVVHFFTTRFPQYLFQRLSFFTVSALILFGGFLLAFVLTYQDQSYAAYFLPADLSGQIDPDKIGQNDWNPALASSEIMVNNIQVALLCFALGALLGIGTIWMLFYNGLLIGALAALFHRAGHGYEFWAFIWPHGVIELTAIFIAGAAGLSLAYHFLIPGDRTRSHALKQEGKVTIQLVFGVIPMFVIAAIIEGFVTPAKIPHLFKYILSLIHLLLLIIYFARPFVWPKFKPKKERG</sequence>
<protein>
    <submittedName>
        <fullName evidence="2">Uncharacterized membrane protein SpoIIM, required for sporulation</fullName>
    </submittedName>
</protein>
<dbReference type="RefSeq" id="WP_093230486.1">
    <property type="nucleotide sequence ID" value="NZ_FORR01000011.1"/>
</dbReference>
<keyword evidence="1" id="KW-1133">Transmembrane helix</keyword>
<gene>
    <name evidence="2" type="ORF">SAMN05421852_11138</name>
</gene>
<keyword evidence="1" id="KW-0812">Transmembrane</keyword>